<dbReference type="Proteomes" id="UP001589747">
    <property type="component" value="Unassembled WGS sequence"/>
</dbReference>
<comment type="caution">
    <text evidence="2">The sequence shown here is derived from an EMBL/GenBank/DDBJ whole genome shotgun (WGS) entry which is preliminary data.</text>
</comment>
<dbReference type="InterPro" id="IPR037523">
    <property type="entry name" value="VOC_core"/>
</dbReference>
<dbReference type="CDD" id="cd06587">
    <property type="entry name" value="VOC"/>
    <property type="match status" value="1"/>
</dbReference>
<dbReference type="InterPro" id="IPR004360">
    <property type="entry name" value="Glyas_Fos-R_dOase_dom"/>
</dbReference>
<dbReference type="InterPro" id="IPR029068">
    <property type="entry name" value="Glyas_Bleomycin-R_OHBP_Dase"/>
</dbReference>
<accession>A0ABV5KW64</accession>
<dbReference type="Gene3D" id="3.10.180.10">
    <property type="entry name" value="2,3-Dihydroxybiphenyl 1,2-Dioxygenase, domain 1"/>
    <property type="match status" value="1"/>
</dbReference>
<name>A0ABV5KW64_9BACL</name>
<sequence length="129" mass="14008">MSIPSARDNSLAVQPVVGSVLVKTSDMARSVAWYCTLLGRSVPEAPYPPIVSIPLENTILLLDSIGDGPAEPSPHALFAFDSVDIDRSLEHLRQLGVRIVGEDIERFPDVAFITVQDPDGHLLMVVQSF</sequence>
<evidence type="ECO:0000259" key="1">
    <source>
        <dbReference type="PROSITE" id="PS51819"/>
    </source>
</evidence>
<proteinExistence type="predicted"/>
<feature type="domain" description="VOC" evidence="1">
    <location>
        <begin position="16"/>
        <end position="128"/>
    </location>
</feature>
<reference evidence="2 3" key="1">
    <citation type="submission" date="2024-09" db="EMBL/GenBank/DDBJ databases">
        <authorList>
            <person name="Sun Q."/>
            <person name="Mori K."/>
        </authorList>
    </citation>
    <scope>NUCLEOTIDE SEQUENCE [LARGE SCALE GENOMIC DNA]</scope>
    <source>
        <strain evidence="2 3">TISTR 2452</strain>
    </source>
</reference>
<evidence type="ECO:0000313" key="3">
    <source>
        <dbReference type="Proteomes" id="UP001589747"/>
    </source>
</evidence>
<organism evidence="2 3">
    <name type="scientific">Paenibacillus aurantiacus</name>
    <dbReference type="NCBI Taxonomy" id="1936118"/>
    <lineage>
        <taxon>Bacteria</taxon>
        <taxon>Bacillati</taxon>
        <taxon>Bacillota</taxon>
        <taxon>Bacilli</taxon>
        <taxon>Bacillales</taxon>
        <taxon>Paenibacillaceae</taxon>
        <taxon>Paenibacillus</taxon>
    </lineage>
</organism>
<dbReference type="RefSeq" id="WP_377499769.1">
    <property type="nucleotide sequence ID" value="NZ_JBHMDO010000042.1"/>
</dbReference>
<dbReference type="SUPFAM" id="SSF54593">
    <property type="entry name" value="Glyoxalase/Bleomycin resistance protein/Dihydroxybiphenyl dioxygenase"/>
    <property type="match status" value="1"/>
</dbReference>
<dbReference type="EMBL" id="JBHMDO010000042">
    <property type="protein sequence ID" value="MFB9329472.1"/>
    <property type="molecule type" value="Genomic_DNA"/>
</dbReference>
<dbReference type="Pfam" id="PF00903">
    <property type="entry name" value="Glyoxalase"/>
    <property type="match status" value="1"/>
</dbReference>
<protein>
    <submittedName>
        <fullName evidence="2">VOC family protein</fullName>
    </submittedName>
</protein>
<dbReference type="PROSITE" id="PS51819">
    <property type="entry name" value="VOC"/>
    <property type="match status" value="1"/>
</dbReference>
<evidence type="ECO:0000313" key="2">
    <source>
        <dbReference type="EMBL" id="MFB9329472.1"/>
    </source>
</evidence>
<gene>
    <name evidence="2" type="ORF">ACFFSY_26335</name>
</gene>
<keyword evidence="3" id="KW-1185">Reference proteome</keyword>